<sequence length="99" mass="11577">LDIISTKYYYIRMLYQQSISARQMQREYKTVFDCANKEKTPVVVFAHNKPLGAVIGLELLEKLQMDTILKEALQEYKKGKTRTISDAKELEQYLAELDK</sequence>
<evidence type="ECO:0000256" key="1">
    <source>
        <dbReference type="ARBA" id="ARBA00009981"/>
    </source>
</evidence>
<dbReference type="Proteomes" id="UP000229706">
    <property type="component" value="Unassembled WGS sequence"/>
</dbReference>
<feature type="non-terminal residue" evidence="2">
    <location>
        <position position="1"/>
    </location>
</feature>
<dbReference type="InterPro" id="IPR036165">
    <property type="entry name" value="YefM-like_sf"/>
</dbReference>
<evidence type="ECO:0000313" key="3">
    <source>
        <dbReference type="Proteomes" id="UP000229706"/>
    </source>
</evidence>
<gene>
    <name evidence="2" type="ORF">CO083_03925</name>
</gene>
<evidence type="ECO:0008006" key="4">
    <source>
        <dbReference type="Google" id="ProtNLM"/>
    </source>
</evidence>
<reference evidence="3" key="1">
    <citation type="submission" date="2017-09" db="EMBL/GenBank/DDBJ databases">
        <title>Depth-based differentiation of microbial function through sediment-hosted aquifers and enrichment of novel symbionts in the deep terrestrial subsurface.</title>
        <authorList>
            <person name="Probst A.J."/>
            <person name="Ladd B."/>
            <person name="Jarett J.K."/>
            <person name="Geller-Mcgrath D.E."/>
            <person name="Sieber C.M.K."/>
            <person name="Emerson J.B."/>
            <person name="Anantharaman K."/>
            <person name="Thomas B.C."/>
            <person name="Malmstrom R."/>
            <person name="Stieglmeier M."/>
            <person name="Klingl A."/>
            <person name="Woyke T."/>
            <person name="Ryan C.M."/>
            <person name="Banfield J.F."/>
        </authorList>
    </citation>
    <scope>NUCLEOTIDE SEQUENCE [LARGE SCALE GENOMIC DNA]</scope>
</reference>
<organism evidence="2 3">
    <name type="scientific">Candidatus Roizmanbacteria bacterium CG_4_9_14_0_8_um_filter_34_12</name>
    <dbReference type="NCBI Taxonomy" id="1974840"/>
    <lineage>
        <taxon>Bacteria</taxon>
        <taxon>Candidatus Roizmaniibacteriota</taxon>
    </lineage>
</organism>
<accession>A0A2M8DC96</accession>
<evidence type="ECO:0000313" key="2">
    <source>
        <dbReference type="EMBL" id="PJB88020.1"/>
    </source>
</evidence>
<dbReference type="SUPFAM" id="SSF143120">
    <property type="entry name" value="YefM-like"/>
    <property type="match status" value="1"/>
</dbReference>
<dbReference type="AlphaFoldDB" id="A0A2M8DC96"/>
<protein>
    <recommendedName>
        <fullName evidence="4">Antitoxin</fullName>
    </recommendedName>
</protein>
<proteinExistence type="inferred from homology"/>
<dbReference type="EMBL" id="PFTH01000151">
    <property type="protein sequence ID" value="PJB88020.1"/>
    <property type="molecule type" value="Genomic_DNA"/>
</dbReference>
<comment type="similarity">
    <text evidence="1">Belongs to the phD/YefM antitoxin family.</text>
</comment>
<name>A0A2M8DC96_9BACT</name>
<comment type="caution">
    <text evidence="2">The sequence shown here is derived from an EMBL/GenBank/DDBJ whole genome shotgun (WGS) entry which is preliminary data.</text>
</comment>